<gene>
    <name evidence="3" type="ORF">CCE01nite_11600</name>
</gene>
<keyword evidence="2" id="KW-1133">Transmembrane helix</keyword>
<protein>
    <submittedName>
        <fullName evidence="3">Uncharacterized protein</fullName>
    </submittedName>
</protein>
<keyword evidence="4" id="KW-1185">Reference proteome</keyword>
<reference evidence="3" key="1">
    <citation type="submission" date="2019-06" db="EMBL/GenBank/DDBJ databases">
        <title>Whole genome shotgun sequence of Cellulomonas cellasea NBRC 3753.</title>
        <authorList>
            <person name="Hosoyama A."/>
            <person name="Uohara A."/>
            <person name="Ohji S."/>
            <person name="Ichikawa N."/>
        </authorList>
    </citation>
    <scope>NUCLEOTIDE SEQUENCE [LARGE SCALE GENOMIC DNA]</scope>
    <source>
        <strain evidence="3">NBRC 3753</strain>
    </source>
</reference>
<feature type="compositionally biased region" description="Basic and acidic residues" evidence="1">
    <location>
        <begin position="402"/>
        <end position="454"/>
    </location>
</feature>
<sequence length="480" mass="52049">MAYPCPRCGHHVLLAPPGTGEDCPVCATRDVPTPDPQADGAPPWAPLPGPTLQTAEPHLNGDARIGRPATPEADPAPEQFPTPHVPGWGPRRQDRLITPRGAGTPRTRSRPGVPRLSIRPGASRGAGNARADGAGPGGPGTPAGPSSTSRVRAVVGPGAAALRQQGARVRVAVAATDDLLTDDHLWLARRWAPRVAAVALVLTLLSTGPLHGVLTVVTVLAVLVLVTAWVWTWWRLGPRRWWVLGGEERRAELARIHDDAVAASEAPGIELVRVRRVQQTATHGSRCLVETADGASRDAWFWHDRPRRGAVLLVRAQPANPAHTSDLHLLHVGSEATGSGIVQRLPRASWRAGGRVRRTSGRAHRRDGAEAWDPEADAPWDGQRGSVWDDDRDGEAGYDGPPAHDRRDERWPADEGRARDAHRPAEEGRRTGERLPAEEGRRVRERWPADEGHVSRRRERGPRADVDRDLFPDDRGLPPT</sequence>
<evidence type="ECO:0000313" key="4">
    <source>
        <dbReference type="Proteomes" id="UP000317046"/>
    </source>
</evidence>
<feature type="region of interest" description="Disordered" evidence="1">
    <location>
        <begin position="29"/>
        <end position="151"/>
    </location>
</feature>
<dbReference type="AlphaFoldDB" id="A0A4Y3KS06"/>
<keyword evidence="2" id="KW-0472">Membrane</keyword>
<proteinExistence type="predicted"/>
<evidence type="ECO:0000256" key="2">
    <source>
        <dbReference type="SAM" id="Phobius"/>
    </source>
</evidence>
<feature type="compositionally biased region" description="Basic residues" evidence="1">
    <location>
        <begin position="354"/>
        <end position="365"/>
    </location>
</feature>
<feature type="compositionally biased region" description="Basic and acidic residues" evidence="1">
    <location>
        <begin position="461"/>
        <end position="480"/>
    </location>
</feature>
<evidence type="ECO:0000256" key="1">
    <source>
        <dbReference type="SAM" id="MobiDB-lite"/>
    </source>
</evidence>
<dbReference type="EMBL" id="BJLR01000013">
    <property type="protein sequence ID" value="GEA87211.1"/>
    <property type="molecule type" value="Genomic_DNA"/>
</dbReference>
<feature type="region of interest" description="Disordered" evidence="1">
    <location>
        <begin position="350"/>
        <end position="480"/>
    </location>
</feature>
<feature type="transmembrane region" description="Helical" evidence="2">
    <location>
        <begin position="213"/>
        <end position="234"/>
    </location>
</feature>
<evidence type="ECO:0000313" key="3">
    <source>
        <dbReference type="EMBL" id="GEA87211.1"/>
    </source>
</evidence>
<comment type="caution">
    <text evidence="3">The sequence shown here is derived from an EMBL/GenBank/DDBJ whole genome shotgun (WGS) entry which is preliminary data.</text>
</comment>
<keyword evidence="2" id="KW-0812">Transmembrane</keyword>
<dbReference type="RefSeq" id="WP_141372072.1">
    <property type="nucleotide sequence ID" value="NZ_BJLR01000013.1"/>
</dbReference>
<accession>A0A4Y3KS06</accession>
<dbReference type="Proteomes" id="UP000317046">
    <property type="component" value="Unassembled WGS sequence"/>
</dbReference>
<organism evidence="3 4">
    <name type="scientific">Cellulomonas cellasea</name>
    <dbReference type="NCBI Taxonomy" id="43670"/>
    <lineage>
        <taxon>Bacteria</taxon>
        <taxon>Bacillati</taxon>
        <taxon>Actinomycetota</taxon>
        <taxon>Actinomycetes</taxon>
        <taxon>Micrococcales</taxon>
        <taxon>Cellulomonadaceae</taxon>
        <taxon>Cellulomonas</taxon>
    </lineage>
</organism>
<name>A0A4Y3KS06_9CELL</name>
<feature type="compositionally biased region" description="Low complexity" evidence="1">
    <location>
        <begin position="119"/>
        <end position="133"/>
    </location>
</feature>